<gene>
    <name evidence="1" type="ORF">RB548_11170</name>
</gene>
<dbReference type="EMBL" id="CP133148">
    <property type="protein sequence ID" value="WVT02101.1"/>
    <property type="molecule type" value="Genomic_DNA"/>
</dbReference>
<name>A0ABZ2B3M8_9HYPH</name>
<dbReference type="RefSeq" id="WP_331371387.1">
    <property type="nucleotide sequence ID" value="NZ_CP133148.1"/>
</dbReference>
<reference evidence="1" key="1">
    <citation type="submission" date="2023-08" db="EMBL/GenBank/DDBJ databases">
        <title>Complete genome sequence of Sinorhizobium chiapanecum ITTG S70 isolated from Acaciella angustissima nodules in Chiapas-Mexico.</title>
        <authorList>
            <person name="Rincon-Rosales R."/>
            <person name="Rogel M.A."/>
            <person name="Rincon-Medina C.I."/>
            <person name="Guerrero G."/>
            <person name="Manzano-Gomez L.A."/>
            <person name="Lopez-Lopez A."/>
            <person name="Rincon Molina F.A."/>
            <person name="Martinez-Romero E."/>
        </authorList>
    </citation>
    <scope>NUCLEOTIDE SEQUENCE</scope>
    <source>
        <strain evidence="1">ITTG S70</strain>
    </source>
</reference>
<organism evidence="1 2">
    <name type="scientific">Sinorhizobium chiapasense</name>
    <dbReference type="NCBI Taxonomy" id="501572"/>
    <lineage>
        <taxon>Bacteria</taxon>
        <taxon>Pseudomonadati</taxon>
        <taxon>Pseudomonadota</taxon>
        <taxon>Alphaproteobacteria</taxon>
        <taxon>Hyphomicrobiales</taxon>
        <taxon>Rhizobiaceae</taxon>
        <taxon>Sinorhizobium/Ensifer group</taxon>
        <taxon>Sinorhizobium</taxon>
    </lineage>
</organism>
<dbReference type="Proteomes" id="UP001432360">
    <property type="component" value="Chromosome"/>
</dbReference>
<evidence type="ECO:0000313" key="2">
    <source>
        <dbReference type="Proteomes" id="UP001432360"/>
    </source>
</evidence>
<keyword evidence="2" id="KW-1185">Reference proteome</keyword>
<proteinExistence type="predicted"/>
<evidence type="ECO:0000313" key="1">
    <source>
        <dbReference type="EMBL" id="WVT02101.1"/>
    </source>
</evidence>
<sequence length="180" mass="20823">MPTPDNRYTILIRVDQVARLFNSLDPTPFRERDLDDDAERFIVEWAQEAPGNLPIKIVVQLPPGEVNPEHTHAVQHAVRYNFGSRANQARRELRELLREGRRSLFIGIPILAFSLIASKLVDNASEAATFSRVFSESLVIFGWVANWRALEIFLYDWWPIVRRRRLYRRLAAAEVNVLSA</sequence>
<accession>A0ABZ2B3M8</accession>
<protein>
    <submittedName>
        <fullName evidence="1">Uncharacterized protein</fullName>
    </submittedName>
</protein>